<feature type="compositionally biased region" description="Polar residues" evidence="5">
    <location>
        <begin position="1"/>
        <end position="13"/>
    </location>
</feature>
<organism evidence="6 7">
    <name type="scientific">Cinchona calisaya</name>
    <dbReference type="NCBI Taxonomy" id="153742"/>
    <lineage>
        <taxon>Eukaryota</taxon>
        <taxon>Viridiplantae</taxon>
        <taxon>Streptophyta</taxon>
        <taxon>Embryophyta</taxon>
        <taxon>Tracheophyta</taxon>
        <taxon>Spermatophyta</taxon>
        <taxon>Magnoliopsida</taxon>
        <taxon>eudicotyledons</taxon>
        <taxon>Gunneridae</taxon>
        <taxon>Pentapetalae</taxon>
        <taxon>asterids</taxon>
        <taxon>lamiids</taxon>
        <taxon>Gentianales</taxon>
        <taxon>Rubiaceae</taxon>
        <taxon>Cinchonoideae</taxon>
        <taxon>Cinchoneae</taxon>
        <taxon>Cinchona</taxon>
    </lineage>
</organism>
<dbReference type="GO" id="GO:0005634">
    <property type="term" value="C:nucleus"/>
    <property type="evidence" value="ECO:0007669"/>
    <property type="project" value="UniProtKB-SubCell"/>
</dbReference>
<keyword evidence="7" id="KW-1185">Reference proteome</keyword>
<gene>
    <name evidence="6" type="ORF">ACH5RR_004003</name>
</gene>
<evidence type="ECO:0000256" key="1">
    <source>
        <dbReference type="ARBA" id="ARBA00004123"/>
    </source>
</evidence>
<evidence type="ECO:0000256" key="4">
    <source>
        <dbReference type="ARBA" id="ARBA00023242"/>
    </source>
</evidence>
<reference evidence="6 7" key="1">
    <citation type="submission" date="2024-11" db="EMBL/GenBank/DDBJ databases">
        <title>A near-complete genome assembly of Cinchona calisaya.</title>
        <authorList>
            <person name="Lian D.C."/>
            <person name="Zhao X.W."/>
            <person name="Wei L."/>
        </authorList>
    </citation>
    <scope>NUCLEOTIDE SEQUENCE [LARGE SCALE GENOMIC DNA]</scope>
    <source>
        <tissue evidence="6">Nenye</tissue>
    </source>
</reference>
<dbReference type="Pfam" id="PF05132">
    <property type="entry name" value="RNA_pol_Rpc4"/>
    <property type="match status" value="1"/>
</dbReference>
<protein>
    <recommendedName>
        <fullName evidence="8">DNA-directed RNA polymerase III subunit RPC4</fullName>
    </recommendedName>
</protein>
<evidence type="ECO:0000256" key="2">
    <source>
        <dbReference type="ARBA" id="ARBA00022478"/>
    </source>
</evidence>
<dbReference type="GO" id="GO:0000428">
    <property type="term" value="C:DNA-directed RNA polymerase complex"/>
    <property type="evidence" value="ECO:0007669"/>
    <property type="project" value="UniProtKB-KW"/>
</dbReference>
<comment type="caution">
    <text evidence="6">The sequence shown here is derived from an EMBL/GenBank/DDBJ whole genome shotgun (WGS) entry which is preliminary data.</text>
</comment>
<dbReference type="AlphaFoldDB" id="A0ABD3AX72"/>
<dbReference type="EMBL" id="JBJUIK010000002">
    <property type="protein sequence ID" value="KAL3535542.1"/>
    <property type="molecule type" value="Genomic_DNA"/>
</dbReference>
<evidence type="ECO:0000256" key="5">
    <source>
        <dbReference type="SAM" id="MobiDB-lite"/>
    </source>
</evidence>
<evidence type="ECO:0000313" key="7">
    <source>
        <dbReference type="Proteomes" id="UP001630127"/>
    </source>
</evidence>
<feature type="compositionally biased region" description="Acidic residues" evidence="5">
    <location>
        <begin position="139"/>
        <end position="154"/>
    </location>
</feature>
<name>A0ABD3AX72_9GENT</name>
<comment type="subcellular location">
    <subcellularLocation>
        <location evidence="1">Nucleus</location>
    </subcellularLocation>
</comment>
<evidence type="ECO:0008006" key="8">
    <source>
        <dbReference type="Google" id="ProtNLM"/>
    </source>
</evidence>
<sequence length="295" mass="32325">MDPDSLATTTSNAPRKVRFAPKVPPRRDQKPVVAKVEKVEDGVDAAQAEELLRRFNESSVHLKPKVERKAGPAQVAFGYGGSSTSTRSYGAPKGVNRISYSDGGGAVHRMEKEYKEPWDYYTQYPVTLPLRRPYSGDPEPLDEEEFGEASESYDEGSTNTALELGLMDGNMEESMFFLQLPASMPMVQQSSNTERSEMENGSKPPKSGALSQKACRLDELPAGFMGKILVYRSGAVKLKLGDTLYDVSVGLDCLFAQDVVAVNAEEKHCCTLGELNKRVIITPDVDSILDAMSDL</sequence>
<dbReference type="InterPro" id="IPR007811">
    <property type="entry name" value="RPC4"/>
</dbReference>
<feature type="region of interest" description="Disordered" evidence="5">
    <location>
        <begin position="187"/>
        <end position="212"/>
    </location>
</feature>
<evidence type="ECO:0000313" key="6">
    <source>
        <dbReference type="EMBL" id="KAL3535542.1"/>
    </source>
</evidence>
<accession>A0ABD3AX72</accession>
<keyword evidence="3" id="KW-0804">Transcription</keyword>
<dbReference type="PANTHER" id="PTHR13408:SF0">
    <property type="entry name" value="DNA-DIRECTED RNA POLYMERASE III SUBUNIT RPC4"/>
    <property type="match status" value="1"/>
</dbReference>
<dbReference type="PANTHER" id="PTHR13408">
    <property type="entry name" value="DNA-DIRECTED RNA POLYMERASE III"/>
    <property type="match status" value="1"/>
</dbReference>
<feature type="region of interest" description="Disordered" evidence="5">
    <location>
        <begin position="1"/>
        <end position="35"/>
    </location>
</feature>
<feature type="compositionally biased region" description="Basic and acidic residues" evidence="5">
    <location>
        <begin position="25"/>
        <end position="35"/>
    </location>
</feature>
<keyword evidence="4" id="KW-0539">Nucleus</keyword>
<dbReference type="Proteomes" id="UP001630127">
    <property type="component" value="Unassembled WGS sequence"/>
</dbReference>
<proteinExistence type="predicted"/>
<keyword evidence="2" id="KW-0240">DNA-directed RNA polymerase</keyword>
<feature type="region of interest" description="Disordered" evidence="5">
    <location>
        <begin position="132"/>
        <end position="155"/>
    </location>
</feature>
<evidence type="ECO:0000256" key="3">
    <source>
        <dbReference type="ARBA" id="ARBA00023163"/>
    </source>
</evidence>